<dbReference type="Pfam" id="PF02518">
    <property type="entry name" value="HATPase_c"/>
    <property type="match status" value="1"/>
</dbReference>
<evidence type="ECO:0000256" key="1">
    <source>
        <dbReference type="ARBA" id="ARBA00000085"/>
    </source>
</evidence>
<sequence>MTPAVAQPPPTNTTPAHTASGQHDADSTTGHARFSLRGRLLWLLLSAIAGLWLLIALAVFVRAHDVADELFDAQMRQMASSLLDTSAAGPDALPTSLEAVAAGRAPALVFQLWRRNVTTDGRHEEAPTLLVHSKAAPHTPLIDGEGFREQQWGGELWRFYSLRDASGRYEAQIGQQHDVRYALARAAAGRMLIPLLAGLPLLALAIWLAIGHALRPLSALAAAVSARRPDQLDPIPVSAPPAEVSPLIDALNGLFERIHRTLDNERQFTANAAHELRTPLAALKTQAQVALRAESEGERRESPVPERRHALEQVIAGVDRMTRLTEQLLLLARLDPEHTALARQHVDLAAIAVDVCALLDAKARTHAVELAFVTDSDAAPHAPHGASIFIEGVGDLLAALLRNLIENAIQHARVGGTVDVSLRQDGKTIELDVDDDGPGIPEAQRAQALERFERLGERGGGGSGLGLSIAARIVALHGGQLDLAESPAGGLRARVRLPVTHGTACPPR</sequence>
<dbReference type="GO" id="GO:0005886">
    <property type="term" value="C:plasma membrane"/>
    <property type="evidence" value="ECO:0007669"/>
    <property type="project" value="TreeGrafter"/>
</dbReference>
<feature type="domain" description="HAMP" evidence="16">
    <location>
        <begin position="211"/>
        <end position="263"/>
    </location>
</feature>
<evidence type="ECO:0000259" key="16">
    <source>
        <dbReference type="PROSITE" id="PS50885"/>
    </source>
</evidence>
<evidence type="ECO:0000256" key="2">
    <source>
        <dbReference type="ARBA" id="ARBA00004141"/>
    </source>
</evidence>
<feature type="domain" description="Histidine kinase" evidence="15">
    <location>
        <begin position="271"/>
        <end position="501"/>
    </location>
</feature>
<dbReference type="InterPro" id="IPR050428">
    <property type="entry name" value="TCS_sensor_his_kinase"/>
</dbReference>
<dbReference type="InterPro" id="IPR005467">
    <property type="entry name" value="His_kinase_dom"/>
</dbReference>
<dbReference type="GO" id="GO:0000155">
    <property type="term" value="F:phosphorelay sensor kinase activity"/>
    <property type="evidence" value="ECO:0007669"/>
    <property type="project" value="InterPro"/>
</dbReference>
<feature type="transmembrane region" description="Helical" evidence="14">
    <location>
        <begin position="40"/>
        <end position="61"/>
    </location>
</feature>
<evidence type="ECO:0000259" key="15">
    <source>
        <dbReference type="PROSITE" id="PS50109"/>
    </source>
</evidence>
<dbReference type="SUPFAM" id="SSF55874">
    <property type="entry name" value="ATPase domain of HSP90 chaperone/DNA topoisomerase II/histidine kinase"/>
    <property type="match status" value="1"/>
</dbReference>
<name>A0A6L5JWN4_RHOTE</name>
<dbReference type="Pfam" id="PF00512">
    <property type="entry name" value="HisKA"/>
    <property type="match status" value="1"/>
</dbReference>
<comment type="subcellular location">
    <subcellularLocation>
        <location evidence="2">Membrane</location>
        <topology evidence="2">Multi-pass membrane protein</topology>
    </subcellularLocation>
</comment>
<keyword evidence="12 14" id="KW-0472">Membrane</keyword>
<gene>
    <name evidence="17" type="ORF">GHK24_02240</name>
</gene>
<dbReference type="Gene3D" id="1.10.287.130">
    <property type="match status" value="1"/>
</dbReference>
<feature type="transmembrane region" description="Helical" evidence="14">
    <location>
        <begin position="191"/>
        <end position="210"/>
    </location>
</feature>
<evidence type="ECO:0000256" key="12">
    <source>
        <dbReference type="ARBA" id="ARBA00023136"/>
    </source>
</evidence>
<keyword evidence="5" id="KW-0808">Transferase</keyword>
<keyword evidence="7" id="KW-0547">Nucleotide-binding</keyword>
<proteinExistence type="predicted"/>
<evidence type="ECO:0000256" key="9">
    <source>
        <dbReference type="ARBA" id="ARBA00022840"/>
    </source>
</evidence>
<dbReference type="InterPro" id="IPR004358">
    <property type="entry name" value="Sig_transdc_His_kin-like_C"/>
</dbReference>
<keyword evidence="4" id="KW-0597">Phosphoprotein</keyword>
<dbReference type="Gene3D" id="3.30.565.10">
    <property type="entry name" value="Histidine kinase-like ATPase, C-terminal domain"/>
    <property type="match status" value="1"/>
</dbReference>
<dbReference type="PANTHER" id="PTHR45436:SF14">
    <property type="entry name" value="SENSOR PROTEIN QSEC"/>
    <property type="match status" value="1"/>
</dbReference>
<dbReference type="EC" id="2.7.13.3" evidence="3"/>
<evidence type="ECO:0000256" key="8">
    <source>
        <dbReference type="ARBA" id="ARBA00022777"/>
    </source>
</evidence>
<evidence type="ECO:0000256" key="7">
    <source>
        <dbReference type="ARBA" id="ARBA00022741"/>
    </source>
</evidence>
<dbReference type="EMBL" id="WIXJ01000001">
    <property type="protein sequence ID" value="MQY50598.1"/>
    <property type="molecule type" value="Genomic_DNA"/>
</dbReference>
<keyword evidence="8" id="KW-0418">Kinase</keyword>
<evidence type="ECO:0000313" key="17">
    <source>
        <dbReference type="EMBL" id="MQY50598.1"/>
    </source>
</evidence>
<dbReference type="PANTHER" id="PTHR45436">
    <property type="entry name" value="SENSOR HISTIDINE KINASE YKOH"/>
    <property type="match status" value="1"/>
</dbReference>
<dbReference type="CDD" id="cd00082">
    <property type="entry name" value="HisKA"/>
    <property type="match status" value="1"/>
</dbReference>
<evidence type="ECO:0000256" key="14">
    <source>
        <dbReference type="SAM" id="Phobius"/>
    </source>
</evidence>
<dbReference type="Gene3D" id="1.20.5.1040">
    <property type="entry name" value="Sensor protein qsec"/>
    <property type="match status" value="1"/>
</dbReference>
<evidence type="ECO:0000256" key="4">
    <source>
        <dbReference type="ARBA" id="ARBA00022553"/>
    </source>
</evidence>
<dbReference type="PRINTS" id="PR00344">
    <property type="entry name" value="BCTRLSENSOR"/>
</dbReference>
<dbReference type="GO" id="GO:0005524">
    <property type="term" value="F:ATP binding"/>
    <property type="evidence" value="ECO:0007669"/>
    <property type="project" value="UniProtKB-KW"/>
</dbReference>
<dbReference type="SMART" id="SM00387">
    <property type="entry name" value="HATPase_c"/>
    <property type="match status" value="1"/>
</dbReference>
<reference evidence="17 18" key="1">
    <citation type="submission" date="2019-10" db="EMBL/GenBank/DDBJ databases">
        <title>Whole-genome sequence of the purple nonsulfur photosynthetic bacterium Rhodocyclus tenuis.</title>
        <authorList>
            <person name="Kyndt J.A."/>
            <person name="Meyer T.E."/>
        </authorList>
    </citation>
    <scope>NUCLEOTIDE SEQUENCE [LARGE SCALE GENOMIC DNA]</scope>
    <source>
        <strain evidence="17 18">DSM 110</strain>
    </source>
</reference>
<feature type="region of interest" description="Disordered" evidence="13">
    <location>
        <begin position="1"/>
        <end position="29"/>
    </location>
</feature>
<dbReference type="PROSITE" id="PS50109">
    <property type="entry name" value="HIS_KIN"/>
    <property type="match status" value="1"/>
</dbReference>
<evidence type="ECO:0000256" key="13">
    <source>
        <dbReference type="SAM" id="MobiDB-lite"/>
    </source>
</evidence>
<keyword evidence="11" id="KW-0902">Two-component regulatory system</keyword>
<feature type="compositionally biased region" description="Pro residues" evidence="13">
    <location>
        <begin position="1"/>
        <end position="12"/>
    </location>
</feature>
<dbReference type="Proteomes" id="UP000480275">
    <property type="component" value="Unassembled WGS sequence"/>
</dbReference>
<comment type="caution">
    <text evidence="17">The sequence shown here is derived from an EMBL/GenBank/DDBJ whole genome shotgun (WGS) entry which is preliminary data.</text>
</comment>
<protein>
    <recommendedName>
        <fullName evidence="3">histidine kinase</fullName>
        <ecNumber evidence="3">2.7.13.3</ecNumber>
    </recommendedName>
</protein>
<evidence type="ECO:0000256" key="5">
    <source>
        <dbReference type="ARBA" id="ARBA00022679"/>
    </source>
</evidence>
<evidence type="ECO:0000256" key="6">
    <source>
        <dbReference type="ARBA" id="ARBA00022692"/>
    </source>
</evidence>
<keyword evidence="10 14" id="KW-1133">Transmembrane helix</keyword>
<evidence type="ECO:0000256" key="10">
    <source>
        <dbReference type="ARBA" id="ARBA00022989"/>
    </source>
</evidence>
<evidence type="ECO:0000313" key="18">
    <source>
        <dbReference type="Proteomes" id="UP000480275"/>
    </source>
</evidence>
<dbReference type="InterPro" id="IPR003594">
    <property type="entry name" value="HATPase_dom"/>
</dbReference>
<dbReference type="SMART" id="SM00388">
    <property type="entry name" value="HisKA"/>
    <property type="match status" value="1"/>
</dbReference>
<dbReference type="InterPro" id="IPR036097">
    <property type="entry name" value="HisK_dim/P_sf"/>
</dbReference>
<accession>A0A6L5JWN4</accession>
<keyword evidence="9" id="KW-0067">ATP-binding</keyword>
<keyword evidence="6 14" id="KW-0812">Transmembrane</keyword>
<dbReference type="InterPro" id="IPR003660">
    <property type="entry name" value="HAMP_dom"/>
</dbReference>
<dbReference type="SUPFAM" id="SSF47384">
    <property type="entry name" value="Homodimeric domain of signal transducing histidine kinase"/>
    <property type="match status" value="1"/>
</dbReference>
<evidence type="ECO:0000256" key="3">
    <source>
        <dbReference type="ARBA" id="ARBA00012438"/>
    </source>
</evidence>
<dbReference type="OrthoDB" id="8583694at2"/>
<dbReference type="InterPro" id="IPR036890">
    <property type="entry name" value="HATPase_C_sf"/>
</dbReference>
<dbReference type="AlphaFoldDB" id="A0A6L5JWN4"/>
<dbReference type="InterPro" id="IPR003661">
    <property type="entry name" value="HisK_dim/P_dom"/>
</dbReference>
<dbReference type="CDD" id="cd00075">
    <property type="entry name" value="HATPase"/>
    <property type="match status" value="1"/>
</dbReference>
<dbReference type="PROSITE" id="PS50885">
    <property type="entry name" value="HAMP"/>
    <property type="match status" value="1"/>
</dbReference>
<organism evidence="17 18">
    <name type="scientific">Rhodocyclus tenuis</name>
    <name type="common">Rhodospirillum tenue</name>
    <dbReference type="NCBI Taxonomy" id="1066"/>
    <lineage>
        <taxon>Bacteria</taxon>
        <taxon>Pseudomonadati</taxon>
        <taxon>Pseudomonadota</taxon>
        <taxon>Betaproteobacteria</taxon>
        <taxon>Rhodocyclales</taxon>
        <taxon>Rhodocyclaceae</taxon>
        <taxon>Rhodocyclus</taxon>
    </lineage>
</organism>
<evidence type="ECO:0000256" key="11">
    <source>
        <dbReference type="ARBA" id="ARBA00023012"/>
    </source>
</evidence>
<comment type="catalytic activity">
    <reaction evidence="1">
        <text>ATP + protein L-histidine = ADP + protein N-phospho-L-histidine.</text>
        <dbReference type="EC" id="2.7.13.3"/>
    </reaction>
</comment>